<keyword evidence="4" id="KW-0949">S-adenosyl-L-methionine</keyword>
<keyword evidence="2" id="KW-0489">Methyltransferase</keyword>
<dbReference type="EMBL" id="CAUJNA010003517">
    <property type="protein sequence ID" value="CAJ1403980.1"/>
    <property type="molecule type" value="Genomic_DNA"/>
</dbReference>
<dbReference type="InterPro" id="IPR003043">
    <property type="entry name" value="Uropor_MeTrfase_CS"/>
</dbReference>
<dbReference type="InterPro" id="IPR006366">
    <property type="entry name" value="CobA/CysG_C"/>
</dbReference>
<dbReference type="InterPro" id="IPR014777">
    <property type="entry name" value="4pyrrole_Mease_sub1"/>
</dbReference>
<feature type="domain" description="Tetrapyrrole methylase" evidence="6">
    <location>
        <begin position="174"/>
        <end position="388"/>
    </location>
</feature>
<keyword evidence="8" id="KW-1185">Reference proteome</keyword>
<dbReference type="PROSITE" id="PS00839">
    <property type="entry name" value="SUMT_1"/>
    <property type="match status" value="1"/>
</dbReference>
<dbReference type="NCBIfam" id="NF004790">
    <property type="entry name" value="PRK06136.1"/>
    <property type="match status" value="1"/>
</dbReference>
<evidence type="ECO:0000256" key="2">
    <source>
        <dbReference type="ARBA" id="ARBA00022603"/>
    </source>
</evidence>
<dbReference type="Gene3D" id="3.40.1010.10">
    <property type="entry name" value="Cobalt-precorrin-4 Transmethylase, Domain 1"/>
    <property type="match status" value="1"/>
</dbReference>
<evidence type="ECO:0000256" key="5">
    <source>
        <dbReference type="ARBA" id="ARBA00023244"/>
    </source>
</evidence>
<dbReference type="InterPro" id="IPR000878">
    <property type="entry name" value="4pyrrol_Mease"/>
</dbReference>
<dbReference type="Gene3D" id="3.30.950.10">
    <property type="entry name" value="Methyltransferase, Cobalt-precorrin-4 Transmethylase, Domain 2"/>
    <property type="match status" value="1"/>
</dbReference>
<dbReference type="EC" id="2.1.1.107" evidence="1"/>
<dbReference type="FunFam" id="3.40.1010.10:FF:000001">
    <property type="entry name" value="Siroheme synthase"/>
    <property type="match status" value="1"/>
</dbReference>
<keyword evidence="5" id="KW-0627">Porphyrin biosynthesis</keyword>
<evidence type="ECO:0000256" key="1">
    <source>
        <dbReference type="ARBA" id="ARBA00012162"/>
    </source>
</evidence>
<dbReference type="InterPro" id="IPR050161">
    <property type="entry name" value="Siro_Cobalamin_biosynth"/>
</dbReference>
<proteinExistence type="predicted"/>
<dbReference type="GO" id="GO:0019354">
    <property type="term" value="P:siroheme biosynthetic process"/>
    <property type="evidence" value="ECO:0007669"/>
    <property type="project" value="InterPro"/>
</dbReference>
<protein>
    <recommendedName>
        <fullName evidence="1">uroporphyrinogen-III C-methyltransferase</fullName>
        <ecNumber evidence="1">2.1.1.107</ecNumber>
    </recommendedName>
</protein>
<keyword evidence="3" id="KW-0808">Transferase</keyword>
<dbReference type="NCBIfam" id="TIGR01469">
    <property type="entry name" value="cobA_cysG_Cterm"/>
    <property type="match status" value="1"/>
</dbReference>
<sequence length="471" mass="49481">MKVIKAEVSCRVEELQLQELAATMRSFGELQPPERPLSEAAAYASLRRLGPEDGQVVDIMLSGLAQLKDVHLVLSYLDNLQVVPGGAKGLGPLLAHMARGLEHLGQVGPCSSSSLIVQRPAGLGHAALSAAALELAVTGEAQPALYGWWSTWREARTEAGYASGLAQSVAPGCVYLVGAGPGSVGLLTLRALEVLRSCDVVLHDRLVPQEVVDLAKPGAEVRYVGKGTTDSTAKMKQQQDDISGQLVALAKTGKSVCRLKGGDPMIFGRVGEEMEELSAGEVPFEIVPAVTACLAAGADARIPLTFRNCATALRVQTMNPSTIKDEKFDWSQFAVPGTTFALYMGLSVVEGVAAKMMAAGVAPATPMALVDRASLPEMQVVTGTVETLPAAVKGRTDLPGPALILLGEVVALRERIAGLRPPAASRPETSLASLMPSVASLSDEQLRQLGQHVGEMLSQRAKRKCPEASSS</sequence>
<dbReference type="PANTHER" id="PTHR45790">
    <property type="entry name" value="SIROHEME SYNTHASE-RELATED"/>
    <property type="match status" value="1"/>
</dbReference>
<dbReference type="InterPro" id="IPR035996">
    <property type="entry name" value="4pyrrol_Methylase_sf"/>
</dbReference>
<evidence type="ECO:0000256" key="3">
    <source>
        <dbReference type="ARBA" id="ARBA00022679"/>
    </source>
</evidence>
<evidence type="ECO:0000259" key="6">
    <source>
        <dbReference type="Pfam" id="PF00590"/>
    </source>
</evidence>
<dbReference type="GO" id="GO:0032259">
    <property type="term" value="P:methylation"/>
    <property type="evidence" value="ECO:0007669"/>
    <property type="project" value="UniProtKB-KW"/>
</dbReference>
<dbReference type="Pfam" id="PF00590">
    <property type="entry name" value="TP_methylase"/>
    <property type="match status" value="1"/>
</dbReference>
<reference evidence="7" key="1">
    <citation type="submission" date="2023-08" db="EMBL/GenBank/DDBJ databases">
        <authorList>
            <person name="Chen Y."/>
            <person name="Shah S."/>
            <person name="Dougan E. K."/>
            <person name="Thang M."/>
            <person name="Chan C."/>
        </authorList>
    </citation>
    <scope>NUCLEOTIDE SEQUENCE</scope>
</reference>
<dbReference type="AlphaFoldDB" id="A0AA36JEP6"/>
<dbReference type="SUPFAM" id="SSF53790">
    <property type="entry name" value="Tetrapyrrole methylase"/>
    <property type="match status" value="1"/>
</dbReference>
<evidence type="ECO:0000313" key="8">
    <source>
        <dbReference type="Proteomes" id="UP001178507"/>
    </source>
</evidence>
<organism evidence="7 8">
    <name type="scientific">Effrenium voratum</name>
    <dbReference type="NCBI Taxonomy" id="2562239"/>
    <lineage>
        <taxon>Eukaryota</taxon>
        <taxon>Sar</taxon>
        <taxon>Alveolata</taxon>
        <taxon>Dinophyceae</taxon>
        <taxon>Suessiales</taxon>
        <taxon>Symbiodiniaceae</taxon>
        <taxon>Effrenium</taxon>
    </lineage>
</organism>
<dbReference type="InterPro" id="IPR014776">
    <property type="entry name" value="4pyrrole_Mease_sub2"/>
</dbReference>
<evidence type="ECO:0000256" key="4">
    <source>
        <dbReference type="ARBA" id="ARBA00022691"/>
    </source>
</evidence>
<dbReference type="CDD" id="cd11642">
    <property type="entry name" value="SUMT"/>
    <property type="match status" value="1"/>
</dbReference>
<name>A0AA36JEP6_9DINO</name>
<comment type="caution">
    <text evidence="7">The sequence shown here is derived from an EMBL/GenBank/DDBJ whole genome shotgun (WGS) entry which is preliminary data.</text>
</comment>
<dbReference type="Proteomes" id="UP001178507">
    <property type="component" value="Unassembled WGS sequence"/>
</dbReference>
<dbReference type="PANTHER" id="PTHR45790:SF3">
    <property type="entry name" value="S-ADENOSYL-L-METHIONINE-DEPENDENT UROPORPHYRINOGEN III METHYLTRANSFERASE, CHLOROPLASTIC"/>
    <property type="match status" value="1"/>
</dbReference>
<dbReference type="GO" id="GO:0004851">
    <property type="term" value="F:uroporphyrin-III C-methyltransferase activity"/>
    <property type="evidence" value="ECO:0007669"/>
    <property type="project" value="UniProtKB-EC"/>
</dbReference>
<accession>A0AA36JEP6</accession>
<gene>
    <name evidence="7" type="ORF">EVOR1521_LOCUS26529</name>
</gene>
<evidence type="ECO:0000313" key="7">
    <source>
        <dbReference type="EMBL" id="CAJ1403980.1"/>
    </source>
</evidence>